<name>A0A9Q0IS87_9TELE</name>
<dbReference type="InterPro" id="IPR019342">
    <property type="entry name" value="NADH_UbQ_OxRdtase_FeS-su5"/>
</dbReference>
<evidence type="ECO:0000256" key="7">
    <source>
        <dbReference type="ARBA" id="ARBA00022448"/>
    </source>
</evidence>
<dbReference type="EMBL" id="JANIIK010000039">
    <property type="protein sequence ID" value="KAJ3609099.1"/>
    <property type="molecule type" value="Genomic_DNA"/>
</dbReference>
<comment type="function">
    <text evidence="1">Accessory subunit of the mitochondrial membrane respiratory chain NADH dehydrogenase (Complex I), that is believed not to be involved in catalysis. Complex I functions in the transfer of electrons from NADH to the respiratory chain. The immediate electron acceptor for the enzyme is believed to be ubiquinone.</text>
</comment>
<keyword evidence="8" id="KW-0679">Respiratory chain</keyword>
<evidence type="ECO:0000256" key="12">
    <source>
        <dbReference type="ARBA" id="ARBA00023136"/>
    </source>
</evidence>
<dbReference type="GO" id="GO:0005758">
    <property type="term" value="C:mitochondrial intermembrane space"/>
    <property type="evidence" value="ECO:0007669"/>
    <property type="project" value="UniProtKB-SubCell"/>
</dbReference>
<evidence type="ECO:0000256" key="13">
    <source>
        <dbReference type="ARBA" id="ARBA00023157"/>
    </source>
</evidence>
<comment type="subunit">
    <text evidence="5">Mammalian complex I is composed of 45 different subunits. This is a component of the iron-sulfur (IP) fragment of the enzyme.</text>
</comment>
<evidence type="ECO:0000256" key="5">
    <source>
        <dbReference type="ARBA" id="ARBA00011261"/>
    </source>
</evidence>
<comment type="similarity">
    <text evidence="4">Belongs to the complex I NDUFS5 subunit family.</text>
</comment>
<dbReference type="PROSITE" id="PS51808">
    <property type="entry name" value="CHCH"/>
    <property type="match status" value="1"/>
</dbReference>
<comment type="caution">
    <text evidence="18">The sequence shown here is derived from an EMBL/GenBank/DDBJ whole genome shotgun (WGS) entry which is preliminary data.</text>
</comment>
<protein>
    <recommendedName>
        <fullName evidence="6">NADH dehydrogenase [ubiquinone] iron-sulfur protein 5</fullName>
    </recommendedName>
    <alternativeName>
        <fullName evidence="14">Complex I-15 kDa</fullName>
    </alternativeName>
    <alternativeName>
        <fullName evidence="15">NADH-ubiquinone oxidoreductase 15 kDa subunit</fullName>
    </alternativeName>
</protein>
<feature type="region of interest" description="Disordered" evidence="17">
    <location>
        <begin position="85"/>
        <end position="106"/>
    </location>
</feature>
<keyword evidence="13 16" id="KW-1015">Disulfide bond</keyword>
<dbReference type="GO" id="GO:0005743">
    <property type="term" value="C:mitochondrial inner membrane"/>
    <property type="evidence" value="ECO:0007669"/>
    <property type="project" value="UniProtKB-SubCell"/>
</dbReference>
<keyword evidence="9" id="KW-0999">Mitochondrion inner membrane</keyword>
<evidence type="ECO:0000256" key="11">
    <source>
        <dbReference type="ARBA" id="ARBA00023128"/>
    </source>
</evidence>
<proteinExistence type="inferred from homology"/>
<keyword evidence="12" id="KW-0472">Membrane</keyword>
<keyword evidence="7" id="KW-0813">Transport</keyword>
<dbReference type="Proteomes" id="UP001148018">
    <property type="component" value="Unassembled WGS sequence"/>
</dbReference>
<evidence type="ECO:0000256" key="14">
    <source>
        <dbReference type="ARBA" id="ARBA00031222"/>
    </source>
</evidence>
<keyword evidence="19" id="KW-1185">Reference proteome</keyword>
<evidence type="ECO:0000313" key="18">
    <source>
        <dbReference type="EMBL" id="KAJ3609099.1"/>
    </source>
</evidence>
<keyword evidence="10" id="KW-0249">Electron transport</keyword>
<evidence type="ECO:0000313" key="19">
    <source>
        <dbReference type="Proteomes" id="UP001148018"/>
    </source>
</evidence>
<evidence type="ECO:0000256" key="4">
    <source>
        <dbReference type="ARBA" id="ARBA00007372"/>
    </source>
</evidence>
<feature type="disulfide bond" evidence="16">
    <location>
        <begin position="33"/>
        <end position="66"/>
    </location>
</feature>
<dbReference type="PANTHER" id="PTHR15224">
    <property type="entry name" value="NADH DEHYDROGENASE [UBIQUINONE] IRON-SULFUR PROTEIN 5"/>
    <property type="match status" value="1"/>
</dbReference>
<dbReference type="AlphaFoldDB" id="A0A9Q0IS87"/>
<accession>A0A9Q0IS87</accession>
<sequence>MPFLDLQTRLGFNLDRWLLLQSSEQPYKRAAYCHAFEKEYIECADGIGLIRAKKDCKLEMEDFYECLHKKKLHKRLATISNQRDKMVKEKSYVPPAHHTGQRDDKP</sequence>
<dbReference type="OrthoDB" id="9992197at2759"/>
<dbReference type="GO" id="GO:0032981">
    <property type="term" value="P:mitochondrial respiratory chain complex I assembly"/>
    <property type="evidence" value="ECO:0007669"/>
    <property type="project" value="TreeGrafter"/>
</dbReference>
<organism evidence="18 19">
    <name type="scientific">Muraenolepis orangiensis</name>
    <name type="common">Patagonian moray cod</name>
    <dbReference type="NCBI Taxonomy" id="630683"/>
    <lineage>
        <taxon>Eukaryota</taxon>
        <taxon>Metazoa</taxon>
        <taxon>Chordata</taxon>
        <taxon>Craniata</taxon>
        <taxon>Vertebrata</taxon>
        <taxon>Euteleostomi</taxon>
        <taxon>Actinopterygii</taxon>
        <taxon>Neopterygii</taxon>
        <taxon>Teleostei</taxon>
        <taxon>Neoteleostei</taxon>
        <taxon>Acanthomorphata</taxon>
        <taxon>Zeiogadaria</taxon>
        <taxon>Gadariae</taxon>
        <taxon>Gadiformes</taxon>
        <taxon>Muraenolepidoidei</taxon>
        <taxon>Muraenolepididae</taxon>
        <taxon>Muraenolepis</taxon>
    </lineage>
</organism>
<evidence type="ECO:0000256" key="17">
    <source>
        <dbReference type="SAM" id="MobiDB-lite"/>
    </source>
</evidence>
<evidence type="ECO:0000256" key="2">
    <source>
        <dbReference type="ARBA" id="ARBA00004569"/>
    </source>
</evidence>
<keyword evidence="11" id="KW-0496">Mitochondrion</keyword>
<feature type="disulfide bond" evidence="16">
    <location>
        <begin position="43"/>
        <end position="56"/>
    </location>
</feature>
<evidence type="ECO:0000256" key="1">
    <source>
        <dbReference type="ARBA" id="ARBA00003195"/>
    </source>
</evidence>
<evidence type="ECO:0000256" key="16">
    <source>
        <dbReference type="PIRSR" id="PIRSR619342-50"/>
    </source>
</evidence>
<comment type="subcellular location">
    <subcellularLocation>
        <location evidence="3">Mitochondrion inner membrane</location>
        <topology evidence="3">Peripheral membrane protein</topology>
    </subcellularLocation>
    <subcellularLocation>
        <location evidence="2">Mitochondrion intermembrane space</location>
    </subcellularLocation>
</comment>
<evidence type="ECO:0000256" key="9">
    <source>
        <dbReference type="ARBA" id="ARBA00022792"/>
    </source>
</evidence>
<evidence type="ECO:0000256" key="15">
    <source>
        <dbReference type="ARBA" id="ARBA00032739"/>
    </source>
</evidence>
<evidence type="ECO:0000256" key="8">
    <source>
        <dbReference type="ARBA" id="ARBA00022660"/>
    </source>
</evidence>
<dbReference type="PANTHER" id="PTHR15224:SF1">
    <property type="entry name" value="NADH DEHYDROGENASE [UBIQUINONE] IRON-SULFUR PROTEIN 5"/>
    <property type="match status" value="1"/>
</dbReference>
<evidence type="ECO:0000256" key="3">
    <source>
        <dbReference type="ARBA" id="ARBA00004637"/>
    </source>
</evidence>
<reference evidence="18" key="1">
    <citation type="submission" date="2022-07" db="EMBL/GenBank/DDBJ databases">
        <title>Chromosome-level genome of Muraenolepis orangiensis.</title>
        <authorList>
            <person name="Kim J."/>
        </authorList>
    </citation>
    <scope>NUCLEOTIDE SEQUENCE</scope>
    <source>
        <strain evidence="18">KU_S4_2022</strain>
        <tissue evidence="18">Muscle</tissue>
    </source>
</reference>
<dbReference type="Pfam" id="PF10200">
    <property type="entry name" value="Ndufs5"/>
    <property type="match status" value="1"/>
</dbReference>
<gene>
    <name evidence="18" type="ORF">NHX12_023626</name>
</gene>
<dbReference type="CDD" id="cd24141">
    <property type="entry name" value="NDUFS5-like"/>
    <property type="match status" value="1"/>
</dbReference>
<evidence type="ECO:0000256" key="10">
    <source>
        <dbReference type="ARBA" id="ARBA00022982"/>
    </source>
</evidence>
<evidence type="ECO:0000256" key="6">
    <source>
        <dbReference type="ARBA" id="ARBA00013482"/>
    </source>
</evidence>